<feature type="domain" description="Zinc beta-ribbon finger putative" evidence="2">
    <location>
        <begin position="3"/>
        <end position="57"/>
    </location>
</feature>
<evidence type="ECO:0000313" key="3">
    <source>
        <dbReference type="EMBL" id="TWH92893.1"/>
    </source>
</evidence>
<protein>
    <recommendedName>
        <fullName evidence="5">Toprim domain-containing protein</fullName>
    </recommendedName>
</protein>
<dbReference type="InterPro" id="IPR047731">
    <property type="entry name" value="Zinc_ribbon_put"/>
</dbReference>
<proteinExistence type="predicted"/>
<dbReference type="Proteomes" id="UP000315312">
    <property type="component" value="Unassembled WGS sequence"/>
</dbReference>
<evidence type="ECO:0008006" key="5">
    <source>
        <dbReference type="Google" id="ProtNLM"/>
    </source>
</evidence>
<dbReference type="NCBIfam" id="NF040506">
    <property type="entry name" value="PG0870_Nterm"/>
    <property type="match status" value="1"/>
</dbReference>
<dbReference type="Pfam" id="PF21957">
    <property type="entry name" value="Zn_ribbon_16"/>
    <property type="match status" value="1"/>
</dbReference>
<dbReference type="Pfam" id="PF19898">
    <property type="entry name" value="DUF6371"/>
    <property type="match status" value="1"/>
</dbReference>
<reference evidence="3 4" key="1">
    <citation type="journal article" date="2015" name="Stand. Genomic Sci.">
        <title>Genomic Encyclopedia of Bacterial and Archaeal Type Strains, Phase III: the genomes of soil and plant-associated and newly described type strains.</title>
        <authorList>
            <person name="Whitman W.B."/>
            <person name="Woyke T."/>
            <person name="Klenk H.P."/>
            <person name="Zhou Y."/>
            <person name="Lilburn T.G."/>
            <person name="Beck B.J."/>
            <person name="De Vos P."/>
            <person name="Vandamme P."/>
            <person name="Eisen J.A."/>
            <person name="Garrity G."/>
            <person name="Hugenholtz P."/>
            <person name="Kyrpides N.C."/>
        </authorList>
    </citation>
    <scope>NUCLEOTIDE SEQUENCE [LARGE SCALE GENOMIC DNA]</scope>
    <source>
        <strain evidence="3 4">CGMCC 1.6844</strain>
    </source>
</reference>
<dbReference type="AlphaFoldDB" id="A0A562KCE2"/>
<keyword evidence="4" id="KW-1185">Reference proteome</keyword>
<dbReference type="EMBL" id="VLKM01000010">
    <property type="protein sequence ID" value="TWH92893.1"/>
    <property type="molecule type" value="Genomic_DNA"/>
</dbReference>
<dbReference type="RefSeq" id="WP_133610861.1">
    <property type="nucleotide sequence ID" value="NZ_SNZC01000006.1"/>
</dbReference>
<evidence type="ECO:0000259" key="2">
    <source>
        <dbReference type="Pfam" id="PF21957"/>
    </source>
</evidence>
<feature type="domain" description="DUF6371" evidence="1">
    <location>
        <begin position="91"/>
        <end position="244"/>
    </location>
</feature>
<organism evidence="3 4">
    <name type="scientific">Flavobacterium cheniae</name>
    <dbReference type="NCBI Taxonomy" id="295428"/>
    <lineage>
        <taxon>Bacteria</taxon>
        <taxon>Pseudomonadati</taxon>
        <taxon>Bacteroidota</taxon>
        <taxon>Flavobacteriia</taxon>
        <taxon>Flavobacteriales</taxon>
        <taxon>Flavobacteriaceae</taxon>
        <taxon>Flavobacterium</taxon>
    </lineage>
</organism>
<evidence type="ECO:0000259" key="1">
    <source>
        <dbReference type="Pfam" id="PF19898"/>
    </source>
</evidence>
<gene>
    <name evidence="3" type="ORF">IP97_02214</name>
</gene>
<evidence type="ECO:0000313" key="4">
    <source>
        <dbReference type="Proteomes" id="UP000315312"/>
    </source>
</evidence>
<dbReference type="InterPro" id="IPR045951">
    <property type="entry name" value="DUF6371"/>
</dbReference>
<comment type="caution">
    <text evidence="3">The sequence shown here is derived from an EMBL/GenBank/DDBJ whole genome shotgun (WGS) entry which is preliminary data.</text>
</comment>
<accession>A0A562KCE2</accession>
<sequence length="343" mass="39600">MNFKFSLDISSKKFNCPSCAKKRFVRYVDNETKNYLSDEFGRCDRESSCGYHLPPTSNPTLVDSSTIKPLQPISTIDSRFVSASETKYDENYLFQYLTQHFKKEEILQCFKKYRVGTSKHWKGATVFWQIDQNNKVRSGKIMLINPRTGKRVKEPFPHINWVHKVLGLQDYNLKQCLFGEHLVAKSLQPLANKPTIAIVESEKTAITMSLFLKNTLWVATGSKQNLKHELLQSLKNYNIILFPDCGEYEDWNKKTLELTKLGYTIKCSKLLEGCNYTTGTDLDDIYFNLNEKSKTEITNEFQLSETEKQLQRIATKNPLIIELIKTFDLIDEKGGGIRTDLLT</sequence>
<name>A0A562KCE2_9FLAO</name>
<dbReference type="OrthoDB" id="1068350at2"/>